<evidence type="ECO:0000256" key="10">
    <source>
        <dbReference type="PIRNR" id="PIRNR015601"/>
    </source>
</evidence>
<evidence type="ECO:0000256" key="4">
    <source>
        <dbReference type="ARBA" id="ARBA00022552"/>
    </source>
</evidence>
<dbReference type="InterPro" id="IPR006700">
    <property type="entry name" value="RsmE"/>
</dbReference>
<keyword evidence="14" id="KW-1185">Reference proteome</keyword>
<evidence type="ECO:0000313" key="13">
    <source>
        <dbReference type="EMBL" id="EFL51818.1"/>
    </source>
</evidence>
<evidence type="ECO:0000259" key="11">
    <source>
        <dbReference type="Pfam" id="PF04452"/>
    </source>
</evidence>
<dbReference type="InterPro" id="IPR029026">
    <property type="entry name" value="tRNA_m1G_MTases_N"/>
</dbReference>
<evidence type="ECO:0000256" key="9">
    <source>
        <dbReference type="ARBA" id="ARBA00047944"/>
    </source>
</evidence>
<dbReference type="GO" id="GO:0070475">
    <property type="term" value="P:rRNA base methylation"/>
    <property type="evidence" value="ECO:0007669"/>
    <property type="project" value="TreeGrafter"/>
</dbReference>
<feature type="domain" description="Ribosomal RNA small subunit methyltransferase E methyltransferase" evidence="11">
    <location>
        <begin position="76"/>
        <end position="235"/>
    </location>
</feature>
<comment type="function">
    <text evidence="8 10">Specifically methylates the N3 position of the uracil ring of uridine 1498 (m3U1498) in 16S rRNA. Acts on the fully assembled 30S ribosomal subunit.</text>
</comment>
<dbReference type="PANTHER" id="PTHR30027:SF3">
    <property type="entry name" value="16S RRNA (URACIL(1498)-N(3))-METHYLTRANSFERASE"/>
    <property type="match status" value="1"/>
</dbReference>
<evidence type="ECO:0000256" key="5">
    <source>
        <dbReference type="ARBA" id="ARBA00022603"/>
    </source>
</evidence>
<dbReference type="GO" id="GO:0005737">
    <property type="term" value="C:cytoplasm"/>
    <property type="evidence" value="ECO:0007669"/>
    <property type="project" value="UniProtKB-SubCell"/>
</dbReference>
<dbReference type="InterPro" id="IPR015947">
    <property type="entry name" value="PUA-like_sf"/>
</dbReference>
<dbReference type="NCBIfam" id="TIGR00046">
    <property type="entry name" value="RsmE family RNA methyltransferase"/>
    <property type="match status" value="1"/>
</dbReference>
<dbReference type="NCBIfam" id="NF008703">
    <property type="entry name" value="PRK11713.6-2"/>
    <property type="match status" value="1"/>
</dbReference>
<dbReference type="eggNOG" id="COG1385">
    <property type="taxonomic scope" value="Bacteria"/>
</dbReference>
<feature type="domain" description="Ribosomal RNA small subunit methyltransferase E PUA-like" evidence="12">
    <location>
        <begin position="20"/>
        <end position="65"/>
    </location>
</feature>
<comment type="caution">
    <text evidence="13">The sequence shown here is derived from an EMBL/GenBank/DDBJ whole genome shotgun (WGS) entry which is preliminary data.</text>
</comment>
<dbReference type="EMBL" id="AECZ01000007">
    <property type="protein sequence ID" value="EFL51818.1"/>
    <property type="molecule type" value="Genomic_DNA"/>
</dbReference>
<dbReference type="RefSeq" id="WP_005992340.1">
    <property type="nucleotide sequence ID" value="NZ_AECZ01000007.1"/>
</dbReference>
<evidence type="ECO:0000256" key="2">
    <source>
        <dbReference type="ARBA" id="ARBA00005528"/>
    </source>
</evidence>
<comment type="subcellular location">
    <subcellularLocation>
        <location evidence="1 10">Cytoplasm</location>
    </subcellularLocation>
</comment>
<dbReference type="GO" id="GO:0070042">
    <property type="term" value="F:rRNA (uridine-N3-)-methyltransferase activity"/>
    <property type="evidence" value="ECO:0007669"/>
    <property type="project" value="TreeGrafter"/>
</dbReference>
<gene>
    <name evidence="13" type="ORF">DesfrDRAFT_1353</name>
</gene>
<dbReference type="PIRSF" id="PIRSF015601">
    <property type="entry name" value="MTase_slr0722"/>
    <property type="match status" value="1"/>
</dbReference>
<dbReference type="EC" id="2.1.1.193" evidence="10"/>
<dbReference type="Pfam" id="PF20260">
    <property type="entry name" value="PUA_4"/>
    <property type="match status" value="1"/>
</dbReference>
<keyword evidence="5 10" id="KW-0489">Methyltransferase</keyword>
<dbReference type="InterPro" id="IPR046886">
    <property type="entry name" value="RsmE_MTase_dom"/>
</dbReference>
<evidence type="ECO:0000256" key="6">
    <source>
        <dbReference type="ARBA" id="ARBA00022679"/>
    </source>
</evidence>
<evidence type="ECO:0000256" key="8">
    <source>
        <dbReference type="ARBA" id="ARBA00025699"/>
    </source>
</evidence>
<dbReference type="Pfam" id="PF04452">
    <property type="entry name" value="Methyltrans_RNA"/>
    <property type="match status" value="1"/>
</dbReference>
<dbReference type="InterPro" id="IPR029028">
    <property type="entry name" value="Alpha/beta_knot_MTases"/>
</dbReference>
<accession>E1JUQ4</accession>
<evidence type="ECO:0000256" key="1">
    <source>
        <dbReference type="ARBA" id="ARBA00004496"/>
    </source>
</evidence>
<keyword evidence="4 10" id="KW-0698">rRNA processing</keyword>
<reference evidence="13 14" key="1">
    <citation type="submission" date="2010-08" db="EMBL/GenBank/DDBJ databases">
        <title>The draft genome of Desulfovibrio fructosovorans JJ.</title>
        <authorList>
            <consortium name="US DOE Joint Genome Institute (JGI-PGF)"/>
            <person name="Lucas S."/>
            <person name="Copeland A."/>
            <person name="Lapidus A."/>
            <person name="Cheng J.-F."/>
            <person name="Bruce D."/>
            <person name="Goodwin L."/>
            <person name="Pitluck S."/>
            <person name="Land M.L."/>
            <person name="Hauser L."/>
            <person name="Chang Y.-J."/>
            <person name="Jeffries C."/>
            <person name="Wall J.D."/>
            <person name="Stahl D.A."/>
            <person name="Arkin A.P."/>
            <person name="Dehal P."/>
            <person name="Stolyar S.M."/>
            <person name="Hazen T.C."/>
            <person name="Woyke T.J."/>
        </authorList>
    </citation>
    <scope>NUCLEOTIDE SEQUENCE [LARGE SCALE GENOMIC DNA]</scope>
    <source>
        <strain evidence="13 14">JJ</strain>
    </source>
</reference>
<evidence type="ECO:0000313" key="14">
    <source>
        <dbReference type="Proteomes" id="UP000006250"/>
    </source>
</evidence>
<evidence type="ECO:0000259" key="12">
    <source>
        <dbReference type="Pfam" id="PF20260"/>
    </source>
</evidence>
<evidence type="ECO:0000256" key="7">
    <source>
        <dbReference type="ARBA" id="ARBA00022691"/>
    </source>
</evidence>
<dbReference type="SUPFAM" id="SSF75217">
    <property type="entry name" value="alpha/beta knot"/>
    <property type="match status" value="1"/>
</dbReference>
<evidence type="ECO:0000256" key="3">
    <source>
        <dbReference type="ARBA" id="ARBA00022490"/>
    </source>
</evidence>
<proteinExistence type="inferred from homology"/>
<keyword evidence="7 10" id="KW-0949">S-adenosyl-L-methionine</keyword>
<dbReference type="PANTHER" id="PTHR30027">
    <property type="entry name" value="RIBOSOMAL RNA SMALL SUBUNIT METHYLTRANSFERASE E"/>
    <property type="match status" value="1"/>
</dbReference>
<name>E1JUQ4_SOLFR</name>
<dbReference type="Gene3D" id="3.40.1280.10">
    <property type="match status" value="1"/>
</dbReference>
<comment type="catalytic activity">
    <reaction evidence="9 10">
        <text>uridine(1498) in 16S rRNA + S-adenosyl-L-methionine = N(3)-methyluridine(1498) in 16S rRNA + S-adenosyl-L-homocysteine + H(+)</text>
        <dbReference type="Rhea" id="RHEA:42920"/>
        <dbReference type="Rhea" id="RHEA-COMP:10283"/>
        <dbReference type="Rhea" id="RHEA-COMP:10284"/>
        <dbReference type="ChEBI" id="CHEBI:15378"/>
        <dbReference type="ChEBI" id="CHEBI:57856"/>
        <dbReference type="ChEBI" id="CHEBI:59789"/>
        <dbReference type="ChEBI" id="CHEBI:65315"/>
        <dbReference type="ChEBI" id="CHEBI:74502"/>
        <dbReference type="EC" id="2.1.1.193"/>
    </reaction>
</comment>
<keyword evidence="3 10" id="KW-0963">Cytoplasm</keyword>
<keyword evidence="6 10" id="KW-0808">Transferase</keyword>
<dbReference type="AlphaFoldDB" id="E1JUQ4"/>
<dbReference type="Proteomes" id="UP000006250">
    <property type="component" value="Unassembled WGS sequence"/>
</dbReference>
<sequence length="241" mass="25609">MGRPDAFYIPPGAFGEPYALTGGEAAHCAKVLRKKAGEIIRAFDGLGREGLFRITAVSRDRVELEARSLAEAPLPATRLYLAAGFSRSTRRDFFLEKAVELGAAGIFFWQAARSQGRMPEAPKESWQATLVAAAKQCGAANLPELDTVSGGAAGLVAACSHHFDRRYLLWEAPGLDRRIRLDDVGAPGEALFVLGPEGGLTDAEAAIFQDAGYAPLSLGERVLRFETAGLAVLALGLVANP</sequence>
<dbReference type="OrthoDB" id="9815641at2"/>
<dbReference type="CDD" id="cd18084">
    <property type="entry name" value="RsmE-like"/>
    <property type="match status" value="1"/>
</dbReference>
<organism evidence="13 14">
    <name type="scientific">Solidesulfovibrio fructosivorans JJ]</name>
    <dbReference type="NCBI Taxonomy" id="596151"/>
    <lineage>
        <taxon>Bacteria</taxon>
        <taxon>Pseudomonadati</taxon>
        <taxon>Thermodesulfobacteriota</taxon>
        <taxon>Desulfovibrionia</taxon>
        <taxon>Desulfovibrionales</taxon>
        <taxon>Desulfovibrionaceae</taxon>
        <taxon>Solidesulfovibrio</taxon>
    </lineage>
</organism>
<dbReference type="SUPFAM" id="SSF88697">
    <property type="entry name" value="PUA domain-like"/>
    <property type="match status" value="1"/>
</dbReference>
<dbReference type="InterPro" id="IPR046887">
    <property type="entry name" value="RsmE_PUA-like"/>
</dbReference>
<comment type="similarity">
    <text evidence="2 10">Belongs to the RNA methyltransferase RsmE family.</text>
</comment>
<dbReference type="STRING" id="596151.DesfrDRAFT_1353"/>
<protein>
    <recommendedName>
        <fullName evidence="10">Ribosomal RNA small subunit methyltransferase E</fullName>
        <ecNumber evidence="10">2.1.1.193</ecNumber>
    </recommendedName>
</protein>